<dbReference type="PANTHER" id="PTHR46943">
    <property type="entry name" value="PENTRAXIN-RELATED PROTEIN PTX3"/>
    <property type="match status" value="1"/>
</dbReference>
<protein>
    <recommendedName>
        <fullName evidence="3">LamG-like jellyroll fold domain-containing protein</fullName>
    </recommendedName>
</protein>
<dbReference type="PANTHER" id="PTHR46943:SF1">
    <property type="entry name" value="PENTRAXIN-RELATED PROTEIN PTX3"/>
    <property type="match status" value="1"/>
</dbReference>
<feature type="domain" description="LamG-like jellyroll fold" evidence="3">
    <location>
        <begin position="110"/>
        <end position="246"/>
    </location>
</feature>
<proteinExistence type="predicted"/>
<reference evidence="4 5" key="1">
    <citation type="submission" date="2022-06" db="EMBL/GenBank/DDBJ databases">
        <title>Sequencing the genomes of 1000 actinobacteria strains.</title>
        <authorList>
            <person name="Klenk H.-P."/>
        </authorList>
    </citation>
    <scope>NUCLEOTIDE SEQUENCE [LARGE SCALE GENOMIC DNA]</scope>
    <source>
        <strain evidence="4 5">DSM 41656</strain>
    </source>
</reference>
<dbReference type="Pfam" id="PF13385">
    <property type="entry name" value="Laminin_G_3"/>
    <property type="match status" value="1"/>
</dbReference>
<evidence type="ECO:0000256" key="1">
    <source>
        <dbReference type="ARBA" id="ARBA00022729"/>
    </source>
</evidence>
<organism evidence="4 5">
    <name type="scientific">Kitasatospora paracochleata</name>
    <dbReference type="NCBI Taxonomy" id="58354"/>
    <lineage>
        <taxon>Bacteria</taxon>
        <taxon>Bacillati</taxon>
        <taxon>Actinomycetota</taxon>
        <taxon>Actinomycetes</taxon>
        <taxon>Kitasatosporales</taxon>
        <taxon>Streptomycetaceae</taxon>
        <taxon>Kitasatospora</taxon>
    </lineage>
</organism>
<keyword evidence="1" id="KW-0732">Signal</keyword>
<dbReference type="InterPro" id="IPR042837">
    <property type="entry name" value="PTX3"/>
</dbReference>
<dbReference type="SUPFAM" id="SSF49899">
    <property type="entry name" value="Concanavalin A-like lectins/glucanases"/>
    <property type="match status" value="1"/>
</dbReference>
<sequence length="469" mass="49236">MGALIDLAGPGAVAQAETLDTPFTPVLVPHLAQAELMVQYQRMLAAGAVPAGLAGHWPLDGNGADLSGLNRPVTAGPDATWSTARAGGALALGGTAGAYASGPSVVDTTAPFTVAAWVQLGDTTAIRTAVSQDGATTSRFLLHFDPTGGGWSFKVRSADQAQKVAAVAGTPVTANTWTHLTGVWDGANVRLYVNGALAGSAADTTTPWDSPQGLNIGRAKWDGAPANRWIGSVDDVRLWGRALTAAEIAVVGGLTARQNNQYSFATANVVWGQPSDPATWFSQARCASFLTKVLKYTYPWAADGSYHQQWFGASSPEAADYQAGFAGNPGPHFRPVLRPADLRPGDLIAVNYNGSDTRNTGHIVMVRSVKGVYTGSAVYPTETQYAVEIIDCTSDAHGVFGVGNYGTYPDTRMVGAVDADNLQGVGIGHMMFYAANDTGYFSRYRWSVNTASDKTYTVTQRPIAAARVV</sequence>
<dbReference type="RefSeq" id="WP_253801627.1">
    <property type="nucleotide sequence ID" value="NZ_BAAAUB010000020.1"/>
</dbReference>
<keyword evidence="5" id="KW-1185">Reference proteome</keyword>
<dbReference type="InterPro" id="IPR006558">
    <property type="entry name" value="LamG-like"/>
</dbReference>
<keyword evidence="2" id="KW-1015">Disulfide bond</keyword>
<dbReference type="Gene3D" id="2.60.120.200">
    <property type="match status" value="1"/>
</dbReference>
<name>A0ABT1J4Z3_9ACTN</name>
<dbReference type="SMART" id="SM00560">
    <property type="entry name" value="LamGL"/>
    <property type="match status" value="1"/>
</dbReference>
<comment type="caution">
    <text evidence="4">The sequence shown here is derived from an EMBL/GenBank/DDBJ whole genome shotgun (WGS) entry which is preliminary data.</text>
</comment>
<evidence type="ECO:0000256" key="2">
    <source>
        <dbReference type="ARBA" id="ARBA00023157"/>
    </source>
</evidence>
<evidence type="ECO:0000313" key="4">
    <source>
        <dbReference type="EMBL" id="MCP2312505.1"/>
    </source>
</evidence>
<dbReference type="EMBL" id="JAMZDX010000005">
    <property type="protein sequence ID" value="MCP2312505.1"/>
    <property type="molecule type" value="Genomic_DNA"/>
</dbReference>
<dbReference type="InterPro" id="IPR013320">
    <property type="entry name" value="ConA-like_dom_sf"/>
</dbReference>
<dbReference type="Proteomes" id="UP001206483">
    <property type="component" value="Unassembled WGS sequence"/>
</dbReference>
<evidence type="ECO:0000259" key="3">
    <source>
        <dbReference type="SMART" id="SM00560"/>
    </source>
</evidence>
<accession>A0ABT1J4Z3</accession>
<evidence type="ECO:0000313" key="5">
    <source>
        <dbReference type="Proteomes" id="UP001206483"/>
    </source>
</evidence>
<gene>
    <name evidence="4" type="ORF">FHR36_005671</name>
</gene>